<evidence type="ECO:0000256" key="1">
    <source>
        <dbReference type="ARBA" id="ARBA00023002"/>
    </source>
</evidence>
<protein>
    <submittedName>
        <fullName evidence="2">Retinol dehydrogenase 11</fullName>
    </submittedName>
</protein>
<sequence>MAAAAYTKTILITGGGSGIGLEAAKALAKDATTRVVIANRSAPTAELPPNIEYRKLDLGDLASVDGFVKTWPHGAINAVAFNAGIMPSGGVTHTPAGVETSFAINHLGHAALFFALKNASLLQPHARIVFTSSDLHNDRNPAPLYPFWESADDVAHARSAKTQNDGTRYCNSKLANALFSLALAHRVAESTDEKHKTWGVNTFDPGFVPGGGSQLARNQPFIMRALTDYVVPYFAFVFDWAGIETSTPPRSGAGLAAMLVSDAFAGKSGEYVRIDHVVDPSTQACDVKFQDELWDWTVAELGLSAGEAAV</sequence>
<dbReference type="PANTHER" id="PTHR43157">
    <property type="entry name" value="PHOSPHATIDYLINOSITOL-GLYCAN BIOSYNTHESIS CLASS F PROTEIN-RELATED"/>
    <property type="match status" value="1"/>
</dbReference>
<keyword evidence="1" id="KW-0560">Oxidoreductase</keyword>
<dbReference type="GO" id="GO:0016491">
    <property type="term" value="F:oxidoreductase activity"/>
    <property type="evidence" value="ECO:0007669"/>
    <property type="project" value="UniProtKB-KW"/>
</dbReference>
<dbReference type="PRINTS" id="PR00081">
    <property type="entry name" value="GDHRDH"/>
</dbReference>
<dbReference type="Proteomes" id="UP000827549">
    <property type="component" value="Chromosome 3"/>
</dbReference>
<keyword evidence="3" id="KW-1185">Reference proteome</keyword>
<accession>A0AAF0YBJ3</accession>
<dbReference type="Pfam" id="PF00106">
    <property type="entry name" value="adh_short"/>
    <property type="match status" value="1"/>
</dbReference>
<dbReference type="Gene3D" id="3.40.50.720">
    <property type="entry name" value="NAD(P)-binding Rossmann-like Domain"/>
    <property type="match status" value="1"/>
</dbReference>
<evidence type="ECO:0000313" key="3">
    <source>
        <dbReference type="Proteomes" id="UP000827549"/>
    </source>
</evidence>
<dbReference type="EMBL" id="CP086716">
    <property type="protein sequence ID" value="WOO80618.1"/>
    <property type="molecule type" value="Genomic_DNA"/>
</dbReference>
<evidence type="ECO:0000313" key="2">
    <source>
        <dbReference type="EMBL" id="WOO80618.1"/>
    </source>
</evidence>
<dbReference type="AlphaFoldDB" id="A0AAF0YBJ3"/>
<dbReference type="InterPro" id="IPR036291">
    <property type="entry name" value="NAD(P)-bd_dom_sf"/>
</dbReference>
<dbReference type="GeneID" id="87807384"/>
<dbReference type="SUPFAM" id="SSF51735">
    <property type="entry name" value="NAD(P)-binding Rossmann-fold domains"/>
    <property type="match status" value="1"/>
</dbReference>
<reference evidence="2" key="1">
    <citation type="submission" date="2023-10" db="EMBL/GenBank/DDBJ databases">
        <authorList>
            <person name="Noh H."/>
        </authorList>
    </citation>
    <scope>NUCLEOTIDE SEQUENCE</scope>
    <source>
        <strain evidence="2">DUCC4014</strain>
    </source>
</reference>
<name>A0AAF0YBJ3_9TREE</name>
<dbReference type="PANTHER" id="PTHR43157:SF31">
    <property type="entry name" value="PHOSPHATIDYLINOSITOL-GLYCAN BIOSYNTHESIS CLASS F PROTEIN"/>
    <property type="match status" value="1"/>
</dbReference>
<dbReference type="RefSeq" id="XP_062626650.1">
    <property type="nucleotide sequence ID" value="XM_062770666.1"/>
</dbReference>
<gene>
    <name evidence="2" type="primary">RDH11</name>
    <name evidence="2" type="ORF">LOC62_03G004144</name>
</gene>
<dbReference type="InterPro" id="IPR002347">
    <property type="entry name" value="SDR_fam"/>
</dbReference>
<organism evidence="2 3">
    <name type="scientific">Vanrija pseudolonga</name>
    <dbReference type="NCBI Taxonomy" id="143232"/>
    <lineage>
        <taxon>Eukaryota</taxon>
        <taxon>Fungi</taxon>
        <taxon>Dikarya</taxon>
        <taxon>Basidiomycota</taxon>
        <taxon>Agaricomycotina</taxon>
        <taxon>Tremellomycetes</taxon>
        <taxon>Trichosporonales</taxon>
        <taxon>Trichosporonaceae</taxon>
        <taxon>Vanrija</taxon>
    </lineage>
</organism>
<proteinExistence type="predicted"/>